<sequence>MAPVPLIDPERSIWENALISLYGECAGRHHRTVEAWPSTHGK</sequence>
<dbReference type="Proteomes" id="UP000004030">
    <property type="component" value="Unassembled WGS sequence"/>
</dbReference>
<dbReference type="AlphaFoldDB" id="G6E7M0"/>
<proteinExistence type="predicted"/>
<evidence type="ECO:0000313" key="2">
    <source>
        <dbReference type="Proteomes" id="UP000004030"/>
    </source>
</evidence>
<protein>
    <submittedName>
        <fullName evidence="1">Uncharacterized protein</fullName>
    </submittedName>
</protein>
<comment type="caution">
    <text evidence="1">The sequence shown here is derived from an EMBL/GenBank/DDBJ whole genome shotgun (WGS) entry which is preliminary data.</text>
</comment>
<name>G6E7M0_9SPHN</name>
<accession>G6E7M0</accession>
<dbReference type="EMBL" id="AGFM01000006">
    <property type="protein sequence ID" value="EHJ62843.1"/>
    <property type="molecule type" value="Genomic_DNA"/>
</dbReference>
<evidence type="ECO:0000313" key="1">
    <source>
        <dbReference type="EMBL" id="EHJ62843.1"/>
    </source>
</evidence>
<gene>
    <name evidence="1" type="ORF">NSU_0355</name>
</gene>
<reference evidence="1 2" key="1">
    <citation type="journal article" date="2012" name="J. Bacteriol.">
        <title>Genome sequence of benzo(a)pyrene-degrading bacterium Novosphingobium pentaromativorans US6-1.</title>
        <authorList>
            <person name="Luo Y.R."/>
            <person name="Kang S.G."/>
            <person name="Kim S.J."/>
            <person name="Kim M.R."/>
            <person name="Li N."/>
            <person name="Lee J.H."/>
            <person name="Kwon K.K."/>
        </authorList>
    </citation>
    <scope>NUCLEOTIDE SEQUENCE [LARGE SCALE GENOMIC DNA]</scope>
    <source>
        <strain evidence="1 2">US6-1</strain>
    </source>
</reference>
<keyword evidence="2" id="KW-1185">Reference proteome</keyword>
<organism evidence="1 2">
    <name type="scientific">Novosphingobium pentaromativorans US6-1</name>
    <dbReference type="NCBI Taxonomy" id="1088721"/>
    <lineage>
        <taxon>Bacteria</taxon>
        <taxon>Pseudomonadati</taxon>
        <taxon>Pseudomonadota</taxon>
        <taxon>Alphaproteobacteria</taxon>
        <taxon>Sphingomonadales</taxon>
        <taxon>Sphingomonadaceae</taxon>
        <taxon>Novosphingobium</taxon>
    </lineage>
</organism>